<proteinExistence type="predicted"/>
<name>A0A8J6NQ29_9BACT</name>
<dbReference type="AlphaFoldDB" id="A0A8J6NQ29"/>
<dbReference type="Proteomes" id="UP000603434">
    <property type="component" value="Unassembled WGS sequence"/>
</dbReference>
<evidence type="ECO:0000313" key="1">
    <source>
        <dbReference type="EMBL" id="MBC8363360.1"/>
    </source>
</evidence>
<protein>
    <submittedName>
        <fullName evidence="1">Uncharacterized protein</fullName>
    </submittedName>
</protein>
<reference evidence="1 2" key="1">
    <citation type="submission" date="2020-08" db="EMBL/GenBank/DDBJ databases">
        <title>Bridging the membrane lipid divide: bacteria of the FCB group superphylum have the potential to synthesize archaeal ether lipids.</title>
        <authorList>
            <person name="Villanueva L."/>
            <person name="Von Meijenfeldt F.A.B."/>
            <person name="Westbye A.B."/>
            <person name="Yadav S."/>
            <person name="Hopmans E.C."/>
            <person name="Dutilh B.E."/>
            <person name="Sinninghe Damste J.S."/>
        </authorList>
    </citation>
    <scope>NUCLEOTIDE SEQUENCE [LARGE SCALE GENOMIC DNA]</scope>
    <source>
        <strain evidence="1">NIOZ-UU30</strain>
    </source>
</reference>
<gene>
    <name evidence="1" type="ORF">H8E23_18430</name>
</gene>
<sequence>MASPSSPSLQELPNELESEDICAITSPSLQDLLCQELDSNFLLLQKILDLTSPSLQDFEIGAFDHVPFVTGDYVPHTLGVDPYIFASNLGFVLSNIAGPPTDPFGIGDHLSSFGAANGFS</sequence>
<organism evidence="1 2">
    <name type="scientific">Candidatus Desulfatibia profunda</name>
    <dbReference type="NCBI Taxonomy" id="2841695"/>
    <lineage>
        <taxon>Bacteria</taxon>
        <taxon>Pseudomonadati</taxon>
        <taxon>Thermodesulfobacteriota</taxon>
        <taxon>Desulfobacteria</taxon>
        <taxon>Desulfobacterales</taxon>
        <taxon>Desulfobacterales incertae sedis</taxon>
        <taxon>Candidatus Desulfatibia</taxon>
    </lineage>
</organism>
<dbReference type="EMBL" id="JACNJH010000292">
    <property type="protein sequence ID" value="MBC8363360.1"/>
    <property type="molecule type" value="Genomic_DNA"/>
</dbReference>
<evidence type="ECO:0000313" key="2">
    <source>
        <dbReference type="Proteomes" id="UP000603434"/>
    </source>
</evidence>
<accession>A0A8J6NQ29</accession>
<comment type="caution">
    <text evidence="1">The sequence shown here is derived from an EMBL/GenBank/DDBJ whole genome shotgun (WGS) entry which is preliminary data.</text>
</comment>